<accession>A0A3M7QFR9</accession>
<proteinExistence type="predicted"/>
<name>A0A3M7QFR9_BRAPC</name>
<evidence type="ECO:0000313" key="2">
    <source>
        <dbReference type="Proteomes" id="UP000276133"/>
    </source>
</evidence>
<evidence type="ECO:0000313" key="1">
    <source>
        <dbReference type="EMBL" id="RNA10072.1"/>
    </source>
</evidence>
<keyword evidence="2" id="KW-1185">Reference proteome</keyword>
<reference evidence="1 2" key="1">
    <citation type="journal article" date="2018" name="Sci. Rep.">
        <title>Genomic signatures of local adaptation to the degree of environmental predictability in rotifers.</title>
        <authorList>
            <person name="Franch-Gras L."/>
            <person name="Hahn C."/>
            <person name="Garcia-Roger E.M."/>
            <person name="Carmona M.J."/>
            <person name="Serra M."/>
            <person name="Gomez A."/>
        </authorList>
    </citation>
    <scope>NUCLEOTIDE SEQUENCE [LARGE SCALE GENOMIC DNA]</scope>
    <source>
        <strain evidence="1">HYR1</strain>
    </source>
</reference>
<protein>
    <submittedName>
        <fullName evidence="1">Uncharacterized protein</fullName>
    </submittedName>
</protein>
<sequence>MNFQKNVLFNGEMSVSDSLKNFELIFGFIFAHNCNNQQAGAPIEVDGLTLRFLKASSFDFFVFSVNLLQFSYQRLVFRLINEPLWQCIFTTIICYSSNSKNDLKYGPMDKKMKC</sequence>
<dbReference type="Proteomes" id="UP000276133">
    <property type="component" value="Unassembled WGS sequence"/>
</dbReference>
<organism evidence="1 2">
    <name type="scientific">Brachionus plicatilis</name>
    <name type="common">Marine rotifer</name>
    <name type="synonym">Brachionus muelleri</name>
    <dbReference type="NCBI Taxonomy" id="10195"/>
    <lineage>
        <taxon>Eukaryota</taxon>
        <taxon>Metazoa</taxon>
        <taxon>Spiralia</taxon>
        <taxon>Gnathifera</taxon>
        <taxon>Rotifera</taxon>
        <taxon>Eurotatoria</taxon>
        <taxon>Monogononta</taxon>
        <taxon>Pseudotrocha</taxon>
        <taxon>Ploima</taxon>
        <taxon>Brachionidae</taxon>
        <taxon>Brachionus</taxon>
    </lineage>
</organism>
<gene>
    <name evidence="1" type="ORF">BpHYR1_027166</name>
</gene>
<comment type="caution">
    <text evidence="1">The sequence shown here is derived from an EMBL/GenBank/DDBJ whole genome shotgun (WGS) entry which is preliminary data.</text>
</comment>
<dbReference type="EMBL" id="REGN01006309">
    <property type="protein sequence ID" value="RNA10072.1"/>
    <property type="molecule type" value="Genomic_DNA"/>
</dbReference>
<dbReference type="AlphaFoldDB" id="A0A3M7QFR9"/>